<feature type="transmembrane region" description="Helical" evidence="6">
    <location>
        <begin position="18"/>
        <end position="38"/>
    </location>
</feature>
<dbReference type="InterPro" id="IPR011701">
    <property type="entry name" value="MFS"/>
</dbReference>
<comment type="caution">
    <text evidence="8">The sequence shown here is derived from an EMBL/GenBank/DDBJ whole genome shotgun (WGS) entry which is preliminary data.</text>
</comment>
<evidence type="ECO:0000256" key="5">
    <source>
        <dbReference type="ARBA" id="ARBA00023136"/>
    </source>
</evidence>
<dbReference type="SUPFAM" id="SSF103473">
    <property type="entry name" value="MFS general substrate transporter"/>
    <property type="match status" value="1"/>
</dbReference>
<evidence type="ECO:0000313" key="9">
    <source>
        <dbReference type="Proteomes" id="UP001174694"/>
    </source>
</evidence>
<dbReference type="GO" id="GO:0022857">
    <property type="term" value="F:transmembrane transporter activity"/>
    <property type="evidence" value="ECO:0007669"/>
    <property type="project" value="InterPro"/>
</dbReference>
<dbReference type="InterPro" id="IPR020846">
    <property type="entry name" value="MFS_dom"/>
</dbReference>
<feature type="transmembrane region" description="Helical" evidence="6">
    <location>
        <begin position="58"/>
        <end position="77"/>
    </location>
</feature>
<organism evidence="8 9">
    <name type="scientific">Pleurostoma richardsiae</name>
    <dbReference type="NCBI Taxonomy" id="41990"/>
    <lineage>
        <taxon>Eukaryota</taxon>
        <taxon>Fungi</taxon>
        <taxon>Dikarya</taxon>
        <taxon>Ascomycota</taxon>
        <taxon>Pezizomycotina</taxon>
        <taxon>Sordariomycetes</taxon>
        <taxon>Sordariomycetidae</taxon>
        <taxon>Calosphaeriales</taxon>
        <taxon>Pleurostomataceae</taxon>
        <taxon>Pleurostoma</taxon>
    </lineage>
</organism>
<comment type="subcellular location">
    <subcellularLocation>
        <location evidence="1">Membrane</location>
        <topology evidence="1">Multi-pass membrane protein</topology>
    </subcellularLocation>
</comment>
<feature type="transmembrane region" description="Helical" evidence="6">
    <location>
        <begin position="89"/>
        <end position="107"/>
    </location>
</feature>
<dbReference type="PANTHER" id="PTHR23504">
    <property type="entry name" value="MAJOR FACILITATOR SUPERFAMILY DOMAIN-CONTAINING PROTEIN 10"/>
    <property type="match status" value="1"/>
</dbReference>
<dbReference type="GO" id="GO:0016020">
    <property type="term" value="C:membrane"/>
    <property type="evidence" value="ECO:0007669"/>
    <property type="project" value="UniProtKB-SubCell"/>
</dbReference>
<dbReference type="PANTHER" id="PTHR23504:SF15">
    <property type="entry name" value="MAJOR FACILITATOR SUPERFAMILY (MFS) PROFILE DOMAIN-CONTAINING PROTEIN"/>
    <property type="match status" value="1"/>
</dbReference>
<keyword evidence="3 6" id="KW-0812">Transmembrane</keyword>
<keyword evidence="4 6" id="KW-1133">Transmembrane helix</keyword>
<dbReference type="InterPro" id="IPR036259">
    <property type="entry name" value="MFS_trans_sf"/>
</dbReference>
<proteinExistence type="predicted"/>
<feature type="domain" description="Major facilitator superfamily (MFS) profile" evidence="7">
    <location>
        <begin position="1"/>
        <end position="461"/>
    </location>
</feature>
<keyword evidence="9" id="KW-1185">Reference proteome</keyword>
<feature type="transmembrane region" description="Helical" evidence="6">
    <location>
        <begin position="259"/>
        <end position="281"/>
    </location>
</feature>
<feature type="transmembrane region" description="Helical" evidence="6">
    <location>
        <begin position="362"/>
        <end position="383"/>
    </location>
</feature>
<dbReference type="Proteomes" id="UP001174694">
    <property type="component" value="Unassembled WGS sequence"/>
</dbReference>
<reference evidence="8" key="1">
    <citation type="submission" date="2022-07" db="EMBL/GenBank/DDBJ databases">
        <title>Fungi with potential for degradation of polypropylene.</title>
        <authorList>
            <person name="Gostincar C."/>
        </authorList>
    </citation>
    <scope>NUCLEOTIDE SEQUENCE</scope>
    <source>
        <strain evidence="8">EXF-13308</strain>
    </source>
</reference>
<dbReference type="Pfam" id="PF07690">
    <property type="entry name" value="MFS_1"/>
    <property type="match status" value="1"/>
</dbReference>
<evidence type="ECO:0000256" key="6">
    <source>
        <dbReference type="SAM" id="Phobius"/>
    </source>
</evidence>
<keyword evidence="2" id="KW-0813">Transport</keyword>
<feature type="transmembrane region" description="Helical" evidence="6">
    <location>
        <begin position="329"/>
        <end position="350"/>
    </location>
</feature>
<dbReference type="PROSITE" id="PS50850">
    <property type="entry name" value="MFS"/>
    <property type="match status" value="1"/>
</dbReference>
<protein>
    <submittedName>
        <fullName evidence="8">Major facilitator superfamily transporter multidrug resistance</fullName>
    </submittedName>
</protein>
<feature type="transmembrane region" description="Helical" evidence="6">
    <location>
        <begin position="302"/>
        <end position="323"/>
    </location>
</feature>
<dbReference type="EMBL" id="JANBVO010000016">
    <property type="protein sequence ID" value="KAJ9144483.1"/>
    <property type="molecule type" value="Genomic_DNA"/>
</dbReference>
<evidence type="ECO:0000256" key="3">
    <source>
        <dbReference type="ARBA" id="ARBA00022692"/>
    </source>
</evidence>
<feature type="transmembrane region" description="Helical" evidence="6">
    <location>
        <begin position="191"/>
        <end position="215"/>
    </location>
</feature>
<evidence type="ECO:0000256" key="4">
    <source>
        <dbReference type="ARBA" id="ARBA00022989"/>
    </source>
</evidence>
<name>A0AA38RSC1_9PEZI</name>
<dbReference type="AlphaFoldDB" id="A0AA38RSC1"/>
<evidence type="ECO:0000259" key="7">
    <source>
        <dbReference type="PROSITE" id="PS50850"/>
    </source>
</evidence>
<dbReference type="Gene3D" id="1.20.1250.20">
    <property type="entry name" value="MFS general substrate transporter like domains"/>
    <property type="match status" value="1"/>
</dbReference>
<feature type="transmembrane region" description="Helical" evidence="6">
    <location>
        <begin position="113"/>
        <end position="134"/>
    </location>
</feature>
<accession>A0AA38RSC1</accession>
<gene>
    <name evidence="8" type="ORF">NKR23_g5924</name>
</gene>
<keyword evidence="5 6" id="KW-0472">Membrane</keyword>
<feature type="transmembrane region" description="Helical" evidence="6">
    <location>
        <begin position="437"/>
        <end position="456"/>
    </location>
</feature>
<sequence length="466" mass="49765">MTLDESARRRPDFPVRQLAILLTCRLVEPLAISSIIPYLFSMVKFASPNLSDTEATRYVTLVFSVYSFAQFGTNIIWGRISDRIGRRPVMLFGLVGILASTIAFAFSTSVSSIFVSRIAAGLLSGNIVITRTMIGDMVHGRENKARAFAWNQTAYQIGTVVGPIIGGYLVEPCTQFPSICSRGRMALFEAYPFALPNIIIAGLIATSLVVAYFFMEESLVMKSPSDPAISEDSSLLQPDQATKTSATVSVLEPRVIHVVVSYGFMALHTICFDQIFPAFLATSAAESKMPFKLNGGLNMSSATVASFISASGILSIALMITIFPPVDTYFGSLPCMRASLVLYPIIYALLPDLAALPDTPAWIRLGCVALLLGAKTLASVFAFNDNAILLNVVTPSPNALGLINGVAQTAAAGARAMGPALMGVFIGLGERVGTGALGWWFLAVVAAVGVIQGLWVSDDGEEEDET</sequence>
<evidence type="ECO:0000256" key="1">
    <source>
        <dbReference type="ARBA" id="ARBA00004141"/>
    </source>
</evidence>
<evidence type="ECO:0000313" key="8">
    <source>
        <dbReference type="EMBL" id="KAJ9144483.1"/>
    </source>
</evidence>
<evidence type="ECO:0000256" key="2">
    <source>
        <dbReference type="ARBA" id="ARBA00022448"/>
    </source>
</evidence>